<accession>A0ABZ2CLL1</accession>
<dbReference type="Proteomes" id="UP001357223">
    <property type="component" value="Chromosome"/>
</dbReference>
<comment type="similarity">
    <text evidence="3">Belongs to the transpeptidase family.</text>
</comment>
<sequence length="589" mass="65793">MWRRRAIIMVCLCLLCFALLIGRLMQLQLFETEHFSKHGINLLEESVSQRSQSIVIDSGRGGFLDKNGKDLTHQKIPVLILFPFLAKIDWDVQKVASIVGVSSVELLNAVEEAKEPFAYGNSEPLRLTKAQMKKINQLQIPGVFAVEKKFANDGNPAAHVIGITGENETLLRSRYPDKKISPKTSIGLTGLQKSFDEFLLPEGEAKLVYHVDASGGPLFGINVKYVEPANPFYPINIRTTLDSQLQETAEELADKHGIKKGGLVLLDIKTNSILSMVSRPKINKKDPFNEKVSGTDNLMLKQQITGSVFKTVVAAAAIENRLDDPARLFDCSRKINGDVDQHYQYGQLNMTESFAKSCNNTFATLAKELQAKNPNILEEYAKKLSFIGSSGWEGDIYHYEDFKQLPNEDNGRVFLSEEARTDQNYVGLTGIGQHEVRATPLAVANMMATIARGGKKEMVRAASAIEYKNGTSLLSFKEKEQEGERISSYTAAKLQRLLREVVTHEEGTGRWFQNLPYAVAGKSGTGETGKFMGDKQLHNKWFAGYFPYENPHYALVVVNFDVLENEGGVNLLFADMVKSIYEYDQKIQE</sequence>
<comment type="subcellular location">
    <subcellularLocation>
        <location evidence="1">Membrane</location>
    </subcellularLocation>
</comment>
<dbReference type="Pfam" id="PF03717">
    <property type="entry name" value="PBP_dimer"/>
    <property type="match status" value="1"/>
</dbReference>
<dbReference type="Gene3D" id="3.90.1310.10">
    <property type="entry name" value="Penicillin-binding protein 2a (Domain 2)"/>
    <property type="match status" value="1"/>
</dbReference>
<evidence type="ECO:0000313" key="10">
    <source>
        <dbReference type="Proteomes" id="UP001357223"/>
    </source>
</evidence>
<dbReference type="InterPro" id="IPR005311">
    <property type="entry name" value="PBP_dimer"/>
</dbReference>
<dbReference type="PANTHER" id="PTHR30627">
    <property type="entry name" value="PEPTIDOGLYCAN D,D-TRANSPEPTIDASE"/>
    <property type="match status" value="1"/>
</dbReference>
<dbReference type="EC" id="3.4.16.4" evidence="4"/>
<evidence type="ECO:0000259" key="7">
    <source>
        <dbReference type="Pfam" id="PF00905"/>
    </source>
</evidence>
<dbReference type="Gene3D" id="3.40.710.10">
    <property type="entry name" value="DD-peptidase/beta-lactamase superfamily"/>
    <property type="match status" value="1"/>
</dbReference>
<reference evidence="9 10" key="1">
    <citation type="submission" date="2023-10" db="EMBL/GenBank/DDBJ databases">
        <title>Niallia locisalis sp.nov. isolated from a salt pond sample.</title>
        <authorList>
            <person name="Li X.-J."/>
            <person name="Dong L."/>
        </authorList>
    </citation>
    <scope>NUCLEOTIDE SEQUENCE [LARGE SCALE GENOMIC DNA]</scope>
    <source>
        <strain evidence="9 10">DSM 29761</strain>
    </source>
</reference>
<dbReference type="InterPro" id="IPR050515">
    <property type="entry name" value="Beta-lactam/transpept"/>
</dbReference>
<name>A0ABZ2CLL1_9BACI</name>
<feature type="domain" description="Penicillin-binding protein dimerisation" evidence="8">
    <location>
        <begin position="56"/>
        <end position="215"/>
    </location>
</feature>
<dbReference type="EMBL" id="CP137640">
    <property type="protein sequence ID" value="WVX82638.1"/>
    <property type="molecule type" value="Genomic_DNA"/>
</dbReference>
<dbReference type="Pfam" id="PF00905">
    <property type="entry name" value="Transpeptidase"/>
    <property type="match status" value="1"/>
</dbReference>
<evidence type="ECO:0000256" key="3">
    <source>
        <dbReference type="ARBA" id="ARBA00007171"/>
    </source>
</evidence>
<organism evidence="9 10">
    <name type="scientific">Niallia oryzisoli</name>
    <dbReference type="NCBI Taxonomy" id="1737571"/>
    <lineage>
        <taxon>Bacteria</taxon>
        <taxon>Bacillati</taxon>
        <taxon>Bacillota</taxon>
        <taxon>Bacilli</taxon>
        <taxon>Bacillales</taxon>
        <taxon>Bacillaceae</taxon>
        <taxon>Niallia</taxon>
    </lineage>
</organism>
<dbReference type="RefSeq" id="WP_338451535.1">
    <property type="nucleotide sequence ID" value="NZ_CP137640.1"/>
</dbReference>
<evidence type="ECO:0000259" key="8">
    <source>
        <dbReference type="Pfam" id="PF03717"/>
    </source>
</evidence>
<proteinExistence type="inferred from homology"/>
<dbReference type="InterPro" id="IPR001460">
    <property type="entry name" value="PCN-bd_Tpept"/>
</dbReference>
<dbReference type="InterPro" id="IPR012338">
    <property type="entry name" value="Beta-lactam/transpept-like"/>
</dbReference>
<protein>
    <recommendedName>
        <fullName evidence="4">serine-type D-Ala-D-Ala carboxypeptidase</fullName>
        <ecNumber evidence="4">3.4.16.4</ecNumber>
    </recommendedName>
</protein>
<keyword evidence="5" id="KW-0472">Membrane</keyword>
<dbReference type="SUPFAM" id="SSF56601">
    <property type="entry name" value="beta-lactamase/transpeptidase-like"/>
    <property type="match status" value="1"/>
</dbReference>
<evidence type="ECO:0000256" key="6">
    <source>
        <dbReference type="ARBA" id="ARBA00034000"/>
    </source>
</evidence>
<evidence type="ECO:0000313" key="9">
    <source>
        <dbReference type="EMBL" id="WVX82638.1"/>
    </source>
</evidence>
<evidence type="ECO:0000256" key="1">
    <source>
        <dbReference type="ARBA" id="ARBA00004370"/>
    </source>
</evidence>
<keyword evidence="10" id="KW-1185">Reference proteome</keyword>
<comment type="catalytic activity">
    <reaction evidence="6">
        <text>Preferential cleavage: (Ac)2-L-Lys-D-Ala-|-D-Ala. Also transpeptidation of peptidyl-alanyl moieties that are N-acyl substituents of D-alanine.</text>
        <dbReference type="EC" id="3.4.16.4"/>
    </reaction>
</comment>
<dbReference type="SUPFAM" id="SSF56519">
    <property type="entry name" value="Penicillin binding protein dimerisation domain"/>
    <property type="match status" value="1"/>
</dbReference>
<evidence type="ECO:0000256" key="4">
    <source>
        <dbReference type="ARBA" id="ARBA00012448"/>
    </source>
</evidence>
<dbReference type="InterPro" id="IPR036138">
    <property type="entry name" value="PBP_dimer_sf"/>
</dbReference>
<evidence type="ECO:0000256" key="5">
    <source>
        <dbReference type="ARBA" id="ARBA00023136"/>
    </source>
</evidence>
<comment type="pathway">
    <text evidence="2">Cell wall biogenesis; peptidoglycan biosynthesis.</text>
</comment>
<feature type="domain" description="Penicillin-binding protein transpeptidase" evidence="7">
    <location>
        <begin position="261"/>
        <end position="563"/>
    </location>
</feature>
<evidence type="ECO:0000256" key="2">
    <source>
        <dbReference type="ARBA" id="ARBA00004752"/>
    </source>
</evidence>
<dbReference type="PANTHER" id="PTHR30627:SF24">
    <property type="entry name" value="PENICILLIN-BINDING PROTEIN 4B"/>
    <property type="match status" value="1"/>
</dbReference>
<gene>
    <name evidence="9" type="ORF">R4Z09_06545</name>
</gene>